<reference evidence="2 3" key="1">
    <citation type="submission" date="2020-02" db="EMBL/GenBank/DDBJ databases">
        <authorList>
            <person name="Kim M.K."/>
        </authorList>
    </citation>
    <scope>NUCLEOTIDE SEQUENCE [LARGE SCALE GENOMIC DNA]</scope>
    <source>
        <strain evidence="2 3">17J57-3</strain>
    </source>
</reference>
<keyword evidence="3" id="KW-1185">Reference proteome</keyword>
<dbReference type="InterPro" id="IPR009875">
    <property type="entry name" value="PilZ_domain"/>
</dbReference>
<dbReference type="SUPFAM" id="SSF141371">
    <property type="entry name" value="PilZ domain-like"/>
    <property type="match status" value="1"/>
</dbReference>
<evidence type="ECO:0000259" key="1">
    <source>
        <dbReference type="Pfam" id="PF07238"/>
    </source>
</evidence>
<dbReference type="AlphaFoldDB" id="A0A6B3SN11"/>
<evidence type="ECO:0000313" key="2">
    <source>
        <dbReference type="EMBL" id="NEX60725.1"/>
    </source>
</evidence>
<feature type="domain" description="PilZ" evidence="1">
    <location>
        <begin position="5"/>
        <end position="106"/>
    </location>
</feature>
<sequence>MSSETRVYPRKALRCPALIVLPGIAPIRAKTVDVSLGGLSLVLPGQLPAGQPCTLVFEPIINGKPRRITAAIRVIYSILSSTDGFRTGVQFVELDAENNKSLAELMI</sequence>
<evidence type="ECO:0000313" key="3">
    <source>
        <dbReference type="Proteomes" id="UP000482155"/>
    </source>
</evidence>
<dbReference type="RefSeq" id="WP_163961243.1">
    <property type="nucleotide sequence ID" value="NZ_JAAIVB010000014.1"/>
</dbReference>
<comment type="caution">
    <text evidence="2">The sequence shown here is derived from an EMBL/GenBank/DDBJ whole genome shotgun (WGS) entry which is preliminary data.</text>
</comment>
<dbReference type="GO" id="GO:0035438">
    <property type="term" value="F:cyclic-di-GMP binding"/>
    <property type="evidence" value="ECO:0007669"/>
    <property type="project" value="InterPro"/>
</dbReference>
<protein>
    <submittedName>
        <fullName evidence="2">PilZ domain-containing protein</fullName>
    </submittedName>
</protein>
<dbReference type="Proteomes" id="UP000482155">
    <property type="component" value="Unassembled WGS sequence"/>
</dbReference>
<organism evidence="2 3">
    <name type="scientific">Noviherbaspirillum galbum</name>
    <dbReference type="NCBI Taxonomy" id="2709383"/>
    <lineage>
        <taxon>Bacteria</taxon>
        <taxon>Pseudomonadati</taxon>
        <taxon>Pseudomonadota</taxon>
        <taxon>Betaproteobacteria</taxon>
        <taxon>Burkholderiales</taxon>
        <taxon>Oxalobacteraceae</taxon>
        <taxon>Noviherbaspirillum</taxon>
    </lineage>
</organism>
<dbReference type="EMBL" id="JAAIVB010000014">
    <property type="protein sequence ID" value="NEX60725.1"/>
    <property type="molecule type" value="Genomic_DNA"/>
</dbReference>
<gene>
    <name evidence="2" type="ORF">G3574_06515</name>
</gene>
<dbReference type="Gene3D" id="2.40.10.220">
    <property type="entry name" value="predicted glycosyltransferase like domains"/>
    <property type="match status" value="1"/>
</dbReference>
<accession>A0A6B3SN11</accession>
<name>A0A6B3SN11_9BURK</name>
<dbReference type="Pfam" id="PF07238">
    <property type="entry name" value="PilZ"/>
    <property type="match status" value="1"/>
</dbReference>
<proteinExistence type="predicted"/>